<dbReference type="EMBL" id="CP157942">
    <property type="protein sequence ID" value="XBS67352.1"/>
    <property type="molecule type" value="Genomic_DNA"/>
</dbReference>
<reference evidence="1" key="1">
    <citation type="submission" date="2024-06" db="EMBL/GenBank/DDBJ databases">
        <authorList>
            <person name="Dussert Y."/>
            <person name="Peccoud J."/>
            <person name="Pigeault R."/>
        </authorList>
    </citation>
    <scope>NUCLEOTIDE SEQUENCE</scope>
    <source>
        <strain evidence="1">WArc</strain>
    </source>
</reference>
<evidence type="ECO:0000313" key="1">
    <source>
        <dbReference type="EMBL" id="XBS67352.1"/>
    </source>
</evidence>
<proteinExistence type="predicted"/>
<dbReference type="AlphaFoldDB" id="A0AAU7Q360"/>
<dbReference type="RefSeq" id="WP_238580360.1">
    <property type="nucleotide sequence ID" value="NZ_CP157942.1"/>
</dbReference>
<dbReference type="InterPro" id="IPR032675">
    <property type="entry name" value="LRR_dom_sf"/>
</dbReference>
<protein>
    <submittedName>
        <fullName evidence="1">Uncharacterized protein</fullName>
    </submittedName>
</protein>
<sequence>MLKNGNFPNLVKLDLISNDIDIESGVILMNALKDGSFSNIKEFNLLYDDICNEGIAALRESWNNNMLPNLIKFSFSLSITNDNEGIETSSEYLFG</sequence>
<dbReference type="SUPFAM" id="SSF52047">
    <property type="entry name" value="RNI-like"/>
    <property type="match status" value="1"/>
</dbReference>
<gene>
    <name evidence="1" type="ORF">ABLO99_01330</name>
</gene>
<accession>A0AAU7Q360</accession>
<organism evidence="1">
    <name type="scientific">Wolbachia endosymbiont of Armadillidium arcangelii</name>
    <dbReference type="NCBI Taxonomy" id="3158571"/>
    <lineage>
        <taxon>Bacteria</taxon>
        <taxon>Pseudomonadati</taxon>
        <taxon>Pseudomonadota</taxon>
        <taxon>Alphaproteobacteria</taxon>
        <taxon>Rickettsiales</taxon>
        <taxon>Anaplasmataceae</taxon>
        <taxon>Wolbachieae</taxon>
        <taxon>Wolbachia</taxon>
    </lineage>
</organism>
<dbReference type="Gene3D" id="3.80.10.10">
    <property type="entry name" value="Ribonuclease Inhibitor"/>
    <property type="match status" value="1"/>
</dbReference>
<name>A0AAU7Q360_9RICK</name>